<evidence type="ECO:0000259" key="4">
    <source>
        <dbReference type="SMART" id="SM00822"/>
    </source>
</evidence>
<feature type="domain" description="Ketoreductase" evidence="4">
    <location>
        <begin position="48"/>
        <end position="189"/>
    </location>
</feature>
<dbReference type="Pfam" id="PF00106">
    <property type="entry name" value="adh_short"/>
    <property type="match status" value="1"/>
</dbReference>
<dbReference type="EMBL" id="RQJO01000010">
    <property type="protein sequence ID" value="RRB01128.1"/>
    <property type="molecule type" value="Genomic_DNA"/>
</dbReference>
<dbReference type="FunFam" id="3.40.50.720:FF:000084">
    <property type="entry name" value="Short-chain dehydrogenase reductase"/>
    <property type="match status" value="1"/>
</dbReference>
<proteinExistence type="inferred from homology"/>
<dbReference type="CDD" id="cd05233">
    <property type="entry name" value="SDR_c"/>
    <property type="match status" value="1"/>
</dbReference>
<dbReference type="PANTHER" id="PTHR44196">
    <property type="entry name" value="DEHYDROGENASE/REDUCTASE SDR FAMILY MEMBER 7B"/>
    <property type="match status" value="1"/>
</dbReference>
<dbReference type="Gene3D" id="3.40.50.720">
    <property type="entry name" value="NAD(P)-binding Rossmann-like Domain"/>
    <property type="match status" value="1"/>
</dbReference>
<evidence type="ECO:0000256" key="2">
    <source>
        <dbReference type="ARBA" id="ARBA00023002"/>
    </source>
</evidence>
<evidence type="ECO:0000313" key="5">
    <source>
        <dbReference type="EMBL" id="RRB01128.1"/>
    </source>
</evidence>
<keyword evidence="6" id="KW-1185">Reference proteome</keyword>
<comment type="caution">
    <text evidence="5">The sequence shown here is derived from an EMBL/GenBank/DDBJ whole genome shotgun (WGS) entry which is preliminary data.</text>
</comment>
<comment type="similarity">
    <text evidence="1 3">Belongs to the short-chain dehydrogenases/reductases (SDR) family.</text>
</comment>
<accession>A0A3P1BJA4</accession>
<dbReference type="SUPFAM" id="SSF51735">
    <property type="entry name" value="NAD(P)-binding Rossmann-fold domains"/>
    <property type="match status" value="1"/>
</dbReference>
<keyword evidence="2" id="KW-0560">Oxidoreductase</keyword>
<protein>
    <submittedName>
        <fullName evidence="5">SDR family oxidoreductase</fullName>
    </submittedName>
</protein>
<dbReference type="PRINTS" id="PR00081">
    <property type="entry name" value="GDHRDH"/>
</dbReference>
<sequence>MPIYRKDTRTMRLSNTNKLGLWSLAGIGVAVAAKTMLDHWRKTDFNGKTVVITGGSRGLGLVLAREFAQEGANIAICARDEADLERAKADLELNGGTVFTYACDITDKAQVTAFIQAVQETIGPVDVLVNNAGTILVTPFEHATEADFREVMETNFWSAFHTINAVLPQMRARKGTGSRIINIASFGGKVAFPHLMPYSTSKFALVGYSEGLRSELLKDGIYVTTVCPGLMRTGSPRNALFKGQNEKEYAWFKIGDSLPVLSKSAEESARQILEASRYGRAELIISLPAKVAAAVHGLLPGLTAEVLSVINLLLPAPGGIGEQRAKGKDSETALTRSIFTTKTDDAAEANNQFKW</sequence>
<dbReference type="InterPro" id="IPR036291">
    <property type="entry name" value="NAD(P)-bd_dom_sf"/>
</dbReference>
<dbReference type="InterPro" id="IPR057326">
    <property type="entry name" value="KR_dom"/>
</dbReference>
<reference evidence="5 6" key="1">
    <citation type="submission" date="2018-11" db="EMBL/GenBank/DDBJ databases">
        <authorList>
            <person name="Zhou Z."/>
            <person name="Wang G."/>
        </authorList>
    </citation>
    <scope>NUCLEOTIDE SEQUENCE [LARGE SCALE GENOMIC DNA]</scope>
    <source>
        <strain evidence="5 6">KCTC52004</strain>
    </source>
</reference>
<dbReference type="InterPro" id="IPR002347">
    <property type="entry name" value="SDR_fam"/>
</dbReference>
<dbReference type="SMART" id="SM00822">
    <property type="entry name" value="PKS_KR"/>
    <property type="match status" value="1"/>
</dbReference>
<dbReference type="GO" id="GO:0016020">
    <property type="term" value="C:membrane"/>
    <property type="evidence" value="ECO:0007669"/>
    <property type="project" value="TreeGrafter"/>
</dbReference>
<gene>
    <name evidence="5" type="ORF">EHT25_23425</name>
</gene>
<dbReference type="PANTHER" id="PTHR44196:SF1">
    <property type="entry name" value="DEHYDROGENASE_REDUCTASE SDR FAMILY MEMBER 7B"/>
    <property type="match status" value="1"/>
</dbReference>
<name>A0A3P1BJA4_9BACT</name>
<evidence type="ECO:0000256" key="1">
    <source>
        <dbReference type="ARBA" id="ARBA00006484"/>
    </source>
</evidence>
<dbReference type="AlphaFoldDB" id="A0A3P1BJA4"/>
<dbReference type="OrthoDB" id="822355at2"/>
<evidence type="ECO:0000313" key="6">
    <source>
        <dbReference type="Proteomes" id="UP000271925"/>
    </source>
</evidence>
<organism evidence="5 6">
    <name type="scientific">Larkinella rosea</name>
    <dbReference type="NCBI Taxonomy" id="2025312"/>
    <lineage>
        <taxon>Bacteria</taxon>
        <taxon>Pseudomonadati</taxon>
        <taxon>Bacteroidota</taxon>
        <taxon>Cytophagia</taxon>
        <taxon>Cytophagales</taxon>
        <taxon>Spirosomataceae</taxon>
        <taxon>Larkinella</taxon>
    </lineage>
</organism>
<dbReference type="Proteomes" id="UP000271925">
    <property type="component" value="Unassembled WGS sequence"/>
</dbReference>
<dbReference type="PRINTS" id="PR00080">
    <property type="entry name" value="SDRFAMILY"/>
</dbReference>
<dbReference type="PROSITE" id="PS00061">
    <property type="entry name" value="ADH_SHORT"/>
    <property type="match status" value="1"/>
</dbReference>
<dbReference type="InterPro" id="IPR020904">
    <property type="entry name" value="Sc_DH/Rdtase_CS"/>
</dbReference>
<evidence type="ECO:0000256" key="3">
    <source>
        <dbReference type="RuleBase" id="RU000363"/>
    </source>
</evidence>
<dbReference type="GO" id="GO:0016491">
    <property type="term" value="F:oxidoreductase activity"/>
    <property type="evidence" value="ECO:0007669"/>
    <property type="project" value="UniProtKB-KW"/>
</dbReference>